<keyword evidence="2" id="KW-1185">Reference proteome</keyword>
<dbReference type="RefSeq" id="WP_147183215.1">
    <property type="nucleotide sequence ID" value="NZ_CP042382.1"/>
</dbReference>
<accession>A0A5B8SQ52</accession>
<gene>
    <name evidence="1" type="ORF">FGL86_03045</name>
</gene>
<evidence type="ECO:0000313" key="2">
    <source>
        <dbReference type="Proteomes" id="UP000321272"/>
    </source>
</evidence>
<dbReference type="Proteomes" id="UP000321272">
    <property type="component" value="Chromosome"/>
</dbReference>
<evidence type="ECO:0000313" key="1">
    <source>
        <dbReference type="EMBL" id="QEA38147.1"/>
    </source>
</evidence>
<organism evidence="1 2">
    <name type="scientific">Pistricoccus aurantiacus</name>
    <dbReference type="NCBI Taxonomy" id="1883414"/>
    <lineage>
        <taxon>Bacteria</taxon>
        <taxon>Pseudomonadati</taxon>
        <taxon>Pseudomonadota</taxon>
        <taxon>Gammaproteobacteria</taxon>
        <taxon>Oceanospirillales</taxon>
        <taxon>Halomonadaceae</taxon>
        <taxon>Pistricoccus</taxon>
    </lineage>
</organism>
<dbReference type="EMBL" id="CP042382">
    <property type="protein sequence ID" value="QEA38147.1"/>
    <property type="molecule type" value="Genomic_DNA"/>
</dbReference>
<dbReference type="KEGG" id="paur:FGL86_03045"/>
<dbReference type="OrthoDB" id="6171865at2"/>
<protein>
    <submittedName>
        <fullName evidence="1">Uncharacterized protein</fullName>
    </submittedName>
</protein>
<reference evidence="1 2" key="1">
    <citation type="submission" date="2019-06" db="EMBL/GenBank/DDBJ databases">
        <title>Genome analyses of bacteria isolated from kimchi.</title>
        <authorList>
            <person name="Lee S."/>
            <person name="Ahn S."/>
            <person name="Roh S."/>
        </authorList>
    </citation>
    <scope>NUCLEOTIDE SEQUENCE [LARGE SCALE GENOMIC DNA]</scope>
    <source>
        <strain evidence="1 2">CBA4606</strain>
    </source>
</reference>
<proteinExistence type="predicted"/>
<name>A0A5B8SQ52_9GAMM</name>
<sequence>MAYVQEMGDNVTLSELERAVNNGFSPIVEIWSMDGVYVVRLHHHVDKVSSLCDKDGQVLSFKGTGKICDMLGEIGLTHGVLTFADQNGDEMIGVASQPVTRDEMLAYGTRIAFR</sequence>
<dbReference type="AlphaFoldDB" id="A0A5B8SQ52"/>